<accession>A0ABV5RUD1</accession>
<organism evidence="12 13">
    <name type="scientific">Nonomuraea helvata</name>
    <dbReference type="NCBI Taxonomy" id="37484"/>
    <lineage>
        <taxon>Bacteria</taxon>
        <taxon>Bacillati</taxon>
        <taxon>Actinomycetota</taxon>
        <taxon>Actinomycetes</taxon>
        <taxon>Streptosporangiales</taxon>
        <taxon>Streptosporangiaceae</taxon>
        <taxon>Nonomuraea</taxon>
    </lineage>
</organism>
<evidence type="ECO:0000256" key="9">
    <source>
        <dbReference type="SAM" id="Phobius"/>
    </source>
</evidence>
<dbReference type="Gene3D" id="3.30.565.10">
    <property type="entry name" value="Histidine kinase-like ATPase, C-terminal domain"/>
    <property type="match status" value="1"/>
</dbReference>
<dbReference type="Gene3D" id="1.20.5.1930">
    <property type="match status" value="1"/>
</dbReference>
<dbReference type="RefSeq" id="WP_345001703.1">
    <property type="nucleotide sequence ID" value="NZ_BAAAXV010000009.1"/>
</dbReference>
<feature type="transmembrane region" description="Helical" evidence="9">
    <location>
        <begin position="118"/>
        <end position="138"/>
    </location>
</feature>
<comment type="caution">
    <text evidence="12">The sequence shown here is derived from an EMBL/GenBank/DDBJ whole genome shotgun (WGS) entry which is preliminary data.</text>
</comment>
<dbReference type="PANTHER" id="PTHR24421">
    <property type="entry name" value="NITRATE/NITRITE SENSOR PROTEIN NARX-RELATED"/>
    <property type="match status" value="1"/>
</dbReference>
<keyword evidence="9" id="KW-1133">Transmembrane helix</keyword>
<dbReference type="CDD" id="cd16917">
    <property type="entry name" value="HATPase_UhpB-NarQ-NarX-like"/>
    <property type="match status" value="1"/>
</dbReference>
<evidence type="ECO:0000256" key="3">
    <source>
        <dbReference type="ARBA" id="ARBA00022553"/>
    </source>
</evidence>
<keyword evidence="7" id="KW-0067">ATP-binding</keyword>
<evidence type="ECO:0000259" key="11">
    <source>
        <dbReference type="Pfam" id="PF13796"/>
    </source>
</evidence>
<keyword evidence="9" id="KW-0472">Membrane</keyword>
<dbReference type="EC" id="2.7.13.3" evidence="2"/>
<evidence type="ECO:0000256" key="1">
    <source>
        <dbReference type="ARBA" id="ARBA00000085"/>
    </source>
</evidence>
<keyword evidence="8" id="KW-0902">Two-component regulatory system</keyword>
<evidence type="ECO:0000256" key="7">
    <source>
        <dbReference type="ARBA" id="ARBA00022840"/>
    </source>
</evidence>
<evidence type="ECO:0000256" key="5">
    <source>
        <dbReference type="ARBA" id="ARBA00022741"/>
    </source>
</evidence>
<keyword evidence="9" id="KW-0812">Transmembrane</keyword>
<evidence type="ECO:0000256" key="6">
    <source>
        <dbReference type="ARBA" id="ARBA00022777"/>
    </source>
</evidence>
<dbReference type="PANTHER" id="PTHR24421:SF10">
    <property type="entry name" value="NITRATE_NITRITE SENSOR PROTEIN NARQ"/>
    <property type="match status" value="1"/>
</dbReference>
<evidence type="ECO:0000256" key="2">
    <source>
        <dbReference type="ARBA" id="ARBA00012438"/>
    </source>
</evidence>
<dbReference type="Proteomes" id="UP001589532">
    <property type="component" value="Unassembled WGS sequence"/>
</dbReference>
<dbReference type="InterPro" id="IPR011712">
    <property type="entry name" value="Sig_transdc_His_kin_sub3_dim/P"/>
</dbReference>
<feature type="domain" description="Signal transduction histidine kinase subgroup 3 dimerisation and phosphoacceptor" evidence="10">
    <location>
        <begin position="205"/>
        <end position="275"/>
    </location>
</feature>
<dbReference type="InterPro" id="IPR050482">
    <property type="entry name" value="Sensor_HK_TwoCompSys"/>
</dbReference>
<keyword evidence="3" id="KW-0597">Phosphoprotein</keyword>
<feature type="domain" description="Putative sensor" evidence="11">
    <location>
        <begin position="22"/>
        <end position="177"/>
    </location>
</feature>
<gene>
    <name evidence="12" type="ORF">ACFFSA_03615</name>
</gene>
<keyword evidence="4" id="KW-0808">Transferase</keyword>
<evidence type="ECO:0000313" key="12">
    <source>
        <dbReference type="EMBL" id="MFB9622158.1"/>
    </source>
</evidence>
<name>A0ABV5RUD1_9ACTN</name>
<keyword evidence="13" id="KW-1185">Reference proteome</keyword>
<keyword evidence="5" id="KW-0547">Nucleotide-binding</keyword>
<dbReference type="SUPFAM" id="SSF55874">
    <property type="entry name" value="ATPase domain of HSP90 chaperone/DNA topoisomerase II/histidine kinase"/>
    <property type="match status" value="1"/>
</dbReference>
<evidence type="ECO:0000313" key="13">
    <source>
        <dbReference type="Proteomes" id="UP001589532"/>
    </source>
</evidence>
<dbReference type="InterPro" id="IPR036890">
    <property type="entry name" value="HATPase_C_sf"/>
</dbReference>
<dbReference type="Pfam" id="PF13796">
    <property type="entry name" value="Sensor"/>
    <property type="match status" value="1"/>
</dbReference>
<dbReference type="EMBL" id="JBHMBW010000002">
    <property type="protein sequence ID" value="MFB9622158.1"/>
    <property type="molecule type" value="Genomic_DNA"/>
</dbReference>
<evidence type="ECO:0000256" key="8">
    <source>
        <dbReference type="ARBA" id="ARBA00023012"/>
    </source>
</evidence>
<protein>
    <recommendedName>
        <fullName evidence="2">histidine kinase</fullName>
        <ecNumber evidence="2">2.7.13.3</ecNumber>
    </recommendedName>
</protein>
<dbReference type="InterPro" id="IPR025828">
    <property type="entry name" value="Put_sensor_dom"/>
</dbReference>
<comment type="catalytic activity">
    <reaction evidence="1">
        <text>ATP + protein L-histidine = ADP + protein N-phospho-L-histidine.</text>
        <dbReference type="EC" id="2.7.13.3"/>
    </reaction>
</comment>
<keyword evidence="6 12" id="KW-0418">Kinase</keyword>
<sequence length="399" mass="42234">MDKWRAAVTAPVEARAWRELGYALTMPLMAGAGLVYLLVVLLCGLMAANIVGLPLLALSVRGARGLGAANRGLARALTGVRVPAPAPFRSEPGLLNRMMAALGEVAGWRAIIHSLVRLPAAVLAFAVAAGLWGGGLFLLVSPPWWPAVVAGPVLLVLAPWGVRLALVPELKLVRTLLGPAPGTARIQALERTRALAVDDAAAALRRIERDLHDGTAARLVTLAMSLGMAQEELAEAHEPDRLERARSLVDSAHRTAKETLTELRDLIHGIHPPALDKGLEIAVATLAARSPLPVELDTDLPERPSPAVESIAFYCTAELLANVAKHSGARRASVEVRSRNGRLRLLVFDDGHGGAAMDHETGTGLRGLADRVHMVDGHLDLRSPAGGPTMISIDLPLHV</sequence>
<evidence type="ECO:0000259" key="10">
    <source>
        <dbReference type="Pfam" id="PF07730"/>
    </source>
</evidence>
<evidence type="ECO:0000256" key="4">
    <source>
        <dbReference type="ARBA" id="ARBA00022679"/>
    </source>
</evidence>
<dbReference type="Pfam" id="PF07730">
    <property type="entry name" value="HisKA_3"/>
    <property type="match status" value="1"/>
</dbReference>
<feature type="transmembrane region" description="Helical" evidence="9">
    <location>
        <begin position="144"/>
        <end position="166"/>
    </location>
</feature>
<feature type="transmembrane region" description="Helical" evidence="9">
    <location>
        <begin position="34"/>
        <end position="58"/>
    </location>
</feature>
<dbReference type="GO" id="GO:0016301">
    <property type="term" value="F:kinase activity"/>
    <property type="evidence" value="ECO:0007669"/>
    <property type="project" value="UniProtKB-KW"/>
</dbReference>
<proteinExistence type="predicted"/>
<reference evidence="12 13" key="1">
    <citation type="submission" date="2024-09" db="EMBL/GenBank/DDBJ databases">
        <authorList>
            <person name="Sun Q."/>
            <person name="Mori K."/>
        </authorList>
    </citation>
    <scope>NUCLEOTIDE SEQUENCE [LARGE SCALE GENOMIC DNA]</scope>
    <source>
        <strain evidence="12 13">JCM 3143</strain>
    </source>
</reference>